<name>A0A6J1M4Q6_DROHY</name>
<dbReference type="Pfam" id="PF00014">
    <property type="entry name" value="Kunitz_BPTI"/>
    <property type="match status" value="1"/>
</dbReference>
<dbReference type="GO" id="GO:0004867">
    <property type="term" value="F:serine-type endopeptidase inhibitor activity"/>
    <property type="evidence" value="ECO:0007669"/>
    <property type="project" value="InterPro"/>
</dbReference>
<dbReference type="RefSeq" id="XP_023174080.2">
    <property type="nucleotide sequence ID" value="XM_023318312.2"/>
</dbReference>
<reference evidence="4" key="1">
    <citation type="submission" date="2025-08" db="UniProtKB">
        <authorList>
            <consortium name="RefSeq"/>
        </authorList>
    </citation>
    <scope>IDENTIFICATION</scope>
    <source>
        <strain evidence="4">15085-1641.00</strain>
        <tissue evidence="4">Whole body</tissue>
    </source>
</reference>
<gene>
    <name evidence="4" type="primary">LOC111601638</name>
</gene>
<keyword evidence="3" id="KW-1185">Reference proteome</keyword>
<protein>
    <submittedName>
        <fullName evidence="4">BPTI/Kunitz domain-containing protein 5-like</fullName>
    </submittedName>
</protein>
<accession>A0A6J1M4Q6</accession>
<dbReference type="KEGG" id="dhe:111601638"/>
<evidence type="ECO:0000256" key="1">
    <source>
        <dbReference type="SAM" id="SignalP"/>
    </source>
</evidence>
<dbReference type="InterPro" id="IPR002223">
    <property type="entry name" value="Kunitz_BPTI"/>
</dbReference>
<evidence type="ECO:0000259" key="2">
    <source>
        <dbReference type="PROSITE" id="PS50279"/>
    </source>
</evidence>
<dbReference type="AlphaFoldDB" id="A0A6J1M4Q6"/>
<dbReference type="SMART" id="SM00131">
    <property type="entry name" value="KU"/>
    <property type="match status" value="1"/>
</dbReference>
<evidence type="ECO:0000313" key="3">
    <source>
        <dbReference type="Proteomes" id="UP000504633"/>
    </source>
</evidence>
<evidence type="ECO:0000313" key="4">
    <source>
        <dbReference type="RefSeq" id="XP_023174080.2"/>
    </source>
</evidence>
<organism evidence="3 4">
    <name type="scientific">Drosophila hydei</name>
    <name type="common">Fruit fly</name>
    <dbReference type="NCBI Taxonomy" id="7224"/>
    <lineage>
        <taxon>Eukaryota</taxon>
        <taxon>Metazoa</taxon>
        <taxon>Ecdysozoa</taxon>
        <taxon>Arthropoda</taxon>
        <taxon>Hexapoda</taxon>
        <taxon>Insecta</taxon>
        <taxon>Pterygota</taxon>
        <taxon>Neoptera</taxon>
        <taxon>Endopterygota</taxon>
        <taxon>Diptera</taxon>
        <taxon>Brachycera</taxon>
        <taxon>Muscomorpha</taxon>
        <taxon>Ephydroidea</taxon>
        <taxon>Drosophilidae</taxon>
        <taxon>Drosophila</taxon>
    </lineage>
</organism>
<feature type="domain" description="BPTI/Kunitz inhibitor" evidence="2">
    <location>
        <begin position="22"/>
        <end position="77"/>
    </location>
</feature>
<sequence>MRLFFTAVLLGALAASIEAGICGHELAASRHVDRNCGKTQLIWVYNWLTSKCIPFTDSDCPGAVNRFVKKKDCETLCKNKGRLPVDS</sequence>
<dbReference type="InterPro" id="IPR036880">
    <property type="entry name" value="Kunitz_BPTI_sf"/>
</dbReference>
<feature type="chain" id="PRO_5026662469" evidence="1">
    <location>
        <begin position="20"/>
        <end position="87"/>
    </location>
</feature>
<proteinExistence type="predicted"/>
<dbReference type="Gene3D" id="4.10.410.10">
    <property type="entry name" value="Pancreatic trypsin inhibitor Kunitz domain"/>
    <property type="match status" value="1"/>
</dbReference>
<keyword evidence="1" id="KW-0732">Signal</keyword>
<dbReference type="Proteomes" id="UP000504633">
    <property type="component" value="Unplaced"/>
</dbReference>
<feature type="signal peptide" evidence="1">
    <location>
        <begin position="1"/>
        <end position="19"/>
    </location>
</feature>
<dbReference type="PROSITE" id="PS50279">
    <property type="entry name" value="BPTI_KUNITZ_2"/>
    <property type="match status" value="1"/>
</dbReference>
<dbReference type="SUPFAM" id="SSF57362">
    <property type="entry name" value="BPTI-like"/>
    <property type="match status" value="1"/>
</dbReference>
<dbReference type="GeneID" id="111601638"/>